<dbReference type="Proteomes" id="UP000240971">
    <property type="component" value="Unassembled WGS sequence"/>
</dbReference>
<dbReference type="InterPro" id="IPR045788">
    <property type="entry name" value="MobC_2"/>
</dbReference>
<proteinExistence type="predicted"/>
<dbReference type="RefSeq" id="WP_106531290.1">
    <property type="nucleotide sequence ID" value="NZ_PYAW01000010.1"/>
</dbReference>
<accession>A0A2P8H9D6</accession>
<protein>
    <submittedName>
        <fullName evidence="1">Mobilization protein MobC</fullName>
    </submittedName>
</protein>
<gene>
    <name evidence="1" type="ORF">CLV51_11051</name>
</gene>
<keyword evidence="2" id="KW-1185">Reference proteome</keyword>
<reference evidence="1 2" key="1">
    <citation type="submission" date="2018-03" db="EMBL/GenBank/DDBJ databases">
        <title>Genomic Encyclopedia of Archaeal and Bacterial Type Strains, Phase II (KMG-II): from individual species to whole genera.</title>
        <authorList>
            <person name="Goeker M."/>
        </authorList>
    </citation>
    <scope>NUCLEOTIDE SEQUENCE [LARGE SCALE GENOMIC DNA]</scope>
    <source>
        <strain evidence="1 2">DSM 24859</strain>
    </source>
</reference>
<evidence type="ECO:0000313" key="2">
    <source>
        <dbReference type="Proteomes" id="UP000240971"/>
    </source>
</evidence>
<name>A0A2P8H9D6_CHINA</name>
<dbReference type="Pfam" id="PF19514">
    <property type="entry name" value="MobC_2"/>
    <property type="match status" value="1"/>
</dbReference>
<evidence type="ECO:0000313" key="1">
    <source>
        <dbReference type="EMBL" id="PSL42835.1"/>
    </source>
</evidence>
<organism evidence="1 2">
    <name type="scientific">Chitinophaga niastensis</name>
    <dbReference type="NCBI Taxonomy" id="536980"/>
    <lineage>
        <taxon>Bacteria</taxon>
        <taxon>Pseudomonadati</taxon>
        <taxon>Bacteroidota</taxon>
        <taxon>Chitinophagia</taxon>
        <taxon>Chitinophagales</taxon>
        <taxon>Chitinophagaceae</taxon>
        <taxon>Chitinophaga</taxon>
    </lineage>
</organism>
<sequence length="134" mass="15586">MPQRKSKTEAELKYHLQTKVDISKYTELQNLLSQSANTDMSTLLRDILHNRVIKTVCHDQSLDILMEELAAIRSEIKSIGVNINQITRLFNTYPDEKRKAFYARIAFDKYLLLDEKISTLLDLISVNAKKWLSE</sequence>
<dbReference type="OrthoDB" id="678846at2"/>
<dbReference type="AlphaFoldDB" id="A0A2P8H9D6"/>
<comment type="caution">
    <text evidence="1">The sequence shown here is derived from an EMBL/GenBank/DDBJ whole genome shotgun (WGS) entry which is preliminary data.</text>
</comment>
<dbReference type="EMBL" id="PYAW01000010">
    <property type="protein sequence ID" value="PSL42835.1"/>
    <property type="molecule type" value="Genomic_DNA"/>
</dbReference>